<dbReference type="PROSITE" id="PS50011">
    <property type="entry name" value="PROTEIN_KINASE_DOM"/>
    <property type="match status" value="1"/>
</dbReference>
<dbReference type="Proteomes" id="UP001301728">
    <property type="component" value="Unassembled WGS sequence"/>
</dbReference>
<name>A0ABU5U847_9CYAN</name>
<protein>
    <submittedName>
        <fullName evidence="2">Serine/threonine-protein kinase</fullName>
        <ecNumber evidence="2">2.7.11.1</ecNumber>
    </submittedName>
</protein>
<dbReference type="EC" id="2.7.11.1" evidence="2"/>
<evidence type="ECO:0000259" key="1">
    <source>
        <dbReference type="PROSITE" id="PS50011"/>
    </source>
</evidence>
<feature type="non-terminal residue" evidence="2">
    <location>
        <position position="252"/>
    </location>
</feature>
<keyword evidence="2" id="KW-0418">Kinase</keyword>
<dbReference type="EMBL" id="JAYGHT010000240">
    <property type="protein sequence ID" value="MEA5523382.1"/>
    <property type="molecule type" value="Genomic_DNA"/>
</dbReference>
<gene>
    <name evidence="2" type="ORF">VB854_31075</name>
</gene>
<reference evidence="2 3" key="1">
    <citation type="submission" date="2023-12" db="EMBL/GenBank/DDBJ databases">
        <title>Baltic Sea Cyanobacteria.</title>
        <authorList>
            <person name="Delbaje E."/>
            <person name="Fewer D.P."/>
            <person name="Shishido T.K."/>
        </authorList>
    </citation>
    <scope>NUCLEOTIDE SEQUENCE [LARGE SCALE GENOMIC DNA]</scope>
    <source>
        <strain evidence="2 3">CCNP 1315</strain>
    </source>
</reference>
<sequence>MVFEDIGGETIHQIFNRNVNFTLLEILDIMILVTTALGEIHKTDAVHNDIKAQNIIYNPNTKQLKIIDFGSASFLNKQFLLDHMMSSIEGTLAHISPEQTGRINRSVDYRTDYYSLGVTFYKLLTGELPFDFADPISLVHAHIAKTPVSPFERNRTPIILSKIVLKLLSKNPEDRYQTIEGILADIEKAKQLLIARGLDFLKYEDLSIGEQDFSRKFIISKRIYGRTEELEKIFQIFQSTSKGNLELLLVSG</sequence>
<dbReference type="CDD" id="cd14014">
    <property type="entry name" value="STKc_PknB_like"/>
    <property type="match status" value="1"/>
</dbReference>
<dbReference type="GO" id="GO:0004674">
    <property type="term" value="F:protein serine/threonine kinase activity"/>
    <property type="evidence" value="ECO:0007669"/>
    <property type="project" value="UniProtKB-EC"/>
</dbReference>
<dbReference type="InterPro" id="IPR000719">
    <property type="entry name" value="Prot_kinase_dom"/>
</dbReference>
<feature type="domain" description="Protein kinase" evidence="1">
    <location>
        <begin position="1"/>
        <end position="193"/>
    </location>
</feature>
<accession>A0ABU5U847</accession>
<dbReference type="Gene3D" id="1.10.510.10">
    <property type="entry name" value="Transferase(Phosphotransferase) domain 1"/>
    <property type="match status" value="1"/>
</dbReference>
<evidence type="ECO:0000313" key="3">
    <source>
        <dbReference type="Proteomes" id="UP001301728"/>
    </source>
</evidence>
<dbReference type="RefSeq" id="WP_323307083.1">
    <property type="nucleotide sequence ID" value="NZ_JAYGHT010000240.1"/>
</dbReference>
<dbReference type="PANTHER" id="PTHR24348">
    <property type="entry name" value="SERINE/THREONINE-PROTEIN KINASE UNC-51-RELATED"/>
    <property type="match status" value="1"/>
</dbReference>
<keyword evidence="3" id="KW-1185">Reference proteome</keyword>
<dbReference type="InterPro" id="IPR011009">
    <property type="entry name" value="Kinase-like_dom_sf"/>
</dbReference>
<dbReference type="SUPFAM" id="SSF56112">
    <property type="entry name" value="Protein kinase-like (PK-like)"/>
    <property type="match status" value="1"/>
</dbReference>
<organism evidence="2 3">
    <name type="scientific">Limnoraphis robusta CCNP1315</name>
    <dbReference type="NCBI Taxonomy" id="3110306"/>
    <lineage>
        <taxon>Bacteria</taxon>
        <taxon>Bacillati</taxon>
        <taxon>Cyanobacteriota</taxon>
        <taxon>Cyanophyceae</taxon>
        <taxon>Oscillatoriophycideae</taxon>
        <taxon>Oscillatoriales</taxon>
        <taxon>Sirenicapillariaceae</taxon>
        <taxon>Limnoraphis</taxon>
    </lineage>
</organism>
<evidence type="ECO:0000313" key="2">
    <source>
        <dbReference type="EMBL" id="MEA5523382.1"/>
    </source>
</evidence>
<proteinExistence type="predicted"/>
<dbReference type="InterPro" id="IPR045269">
    <property type="entry name" value="Atg1-like"/>
</dbReference>
<keyword evidence="2" id="KW-0808">Transferase</keyword>
<dbReference type="Pfam" id="PF00069">
    <property type="entry name" value="Pkinase"/>
    <property type="match status" value="1"/>
</dbReference>
<dbReference type="SMART" id="SM00220">
    <property type="entry name" value="S_TKc"/>
    <property type="match status" value="1"/>
</dbReference>
<comment type="caution">
    <text evidence="2">The sequence shown here is derived from an EMBL/GenBank/DDBJ whole genome shotgun (WGS) entry which is preliminary data.</text>
</comment>